<dbReference type="EMBL" id="JACGCM010001697">
    <property type="protein sequence ID" value="KAF6151365.1"/>
    <property type="molecule type" value="Genomic_DNA"/>
</dbReference>
<sequence>MAEEGIIKGLLTEMITEILLRVTPKDLDPEKSCEVIALNLPLEEELEDRMEVPGSCKGILCQSNDAHTVYLWNPSSTECVKLPDISFDVISNLLRPLAFGFGYPAATDQSK</sequence>
<dbReference type="AlphaFoldDB" id="A0A7J7M906"/>
<accession>A0A7J7M906</accession>
<name>A0A7J7M906_9MAGN</name>
<reference evidence="1 2" key="1">
    <citation type="journal article" date="2020" name="IScience">
        <title>Genome Sequencing of the Endangered Kingdonia uniflora (Circaeasteraceae, Ranunculales) Reveals Potential Mechanisms of Evolutionary Specialization.</title>
        <authorList>
            <person name="Sun Y."/>
            <person name="Deng T."/>
            <person name="Zhang A."/>
            <person name="Moore M.J."/>
            <person name="Landis J.B."/>
            <person name="Lin N."/>
            <person name="Zhang H."/>
            <person name="Zhang X."/>
            <person name="Huang J."/>
            <person name="Zhang X."/>
            <person name="Sun H."/>
            <person name="Wang H."/>
        </authorList>
    </citation>
    <scope>NUCLEOTIDE SEQUENCE [LARGE SCALE GENOMIC DNA]</scope>
    <source>
        <strain evidence="1">TB1705</strain>
        <tissue evidence="1">Leaf</tissue>
    </source>
</reference>
<feature type="non-terminal residue" evidence="1">
    <location>
        <position position="1"/>
    </location>
</feature>
<keyword evidence="2" id="KW-1185">Reference proteome</keyword>
<organism evidence="1 2">
    <name type="scientific">Kingdonia uniflora</name>
    <dbReference type="NCBI Taxonomy" id="39325"/>
    <lineage>
        <taxon>Eukaryota</taxon>
        <taxon>Viridiplantae</taxon>
        <taxon>Streptophyta</taxon>
        <taxon>Embryophyta</taxon>
        <taxon>Tracheophyta</taxon>
        <taxon>Spermatophyta</taxon>
        <taxon>Magnoliopsida</taxon>
        <taxon>Ranunculales</taxon>
        <taxon>Circaeasteraceae</taxon>
        <taxon>Kingdonia</taxon>
    </lineage>
</organism>
<evidence type="ECO:0000313" key="2">
    <source>
        <dbReference type="Proteomes" id="UP000541444"/>
    </source>
</evidence>
<proteinExistence type="predicted"/>
<protein>
    <submittedName>
        <fullName evidence="1">Uncharacterized protein</fullName>
    </submittedName>
</protein>
<dbReference type="Proteomes" id="UP000541444">
    <property type="component" value="Unassembled WGS sequence"/>
</dbReference>
<evidence type="ECO:0000313" key="1">
    <source>
        <dbReference type="EMBL" id="KAF6151365.1"/>
    </source>
</evidence>
<comment type="caution">
    <text evidence="1">The sequence shown here is derived from an EMBL/GenBank/DDBJ whole genome shotgun (WGS) entry which is preliminary data.</text>
</comment>
<gene>
    <name evidence="1" type="ORF">GIB67_040638</name>
</gene>